<dbReference type="OrthoDB" id="9801249at2"/>
<dbReference type="Pfam" id="PF00291">
    <property type="entry name" value="PALP"/>
    <property type="match status" value="1"/>
</dbReference>
<proteinExistence type="inferred from homology"/>
<name>A0A346AZY4_9FIRM</name>
<evidence type="ECO:0000256" key="4">
    <source>
        <dbReference type="PIRSR" id="PIRSR006278-1"/>
    </source>
</evidence>
<dbReference type="InterPro" id="IPR036052">
    <property type="entry name" value="TrpB-like_PALP_sf"/>
</dbReference>
<dbReference type="PIRSF" id="PIRSF006278">
    <property type="entry name" value="ACCD_DCysDesulf"/>
    <property type="match status" value="1"/>
</dbReference>
<dbReference type="InterPro" id="IPR001926">
    <property type="entry name" value="TrpB-like_PALP"/>
</dbReference>
<sequence length="338" mass="37348">MNTLRPKLTLLDEHPTPLQYLSGLSQELFRELYIKRDDVTPFGGGGGMLRKLEYLLFDAVNSQSDTVVTVGDIRSDHCRLTAAAAAKYGLRSIVISVGNYDGELSGNLLLSSLFGARTVIKKDDGRPEAVQLEETARAVMEQEIAQGHRLYFIPMGGSDATGMLGYYDCAAELDKQAQEQYLQGATVYVPVTTLGTYVGLYCGLKAIGSSLKPVGIAVKPLDEDRLGDYFRQVKETYGFDFDDSDMHIETAYIRKGYGEPDRHVRDAVRLMAGHEGILLDPTSSGKAFAAVLDMIKEKKIKLGRQVIFLHDGSMAGLYEKAHRLKLEKELQDTIQIIP</sequence>
<evidence type="ECO:0000256" key="3">
    <source>
        <dbReference type="ARBA" id="ARBA00022898"/>
    </source>
</evidence>
<dbReference type="PANTHER" id="PTHR43780">
    <property type="entry name" value="1-AMINOCYCLOPROPANE-1-CARBOXYLATE DEAMINASE-RELATED"/>
    <property type="match status" value="1"/>
</dbReference>
<reference evidence="6 7" key="1">
    <citation type="submission" date="2018-05" db="EMBL/GenBank/DDBJ databases">
        <title>Complete genome sequence of Megasphaera sp. AJH120T, isolated from the ceca of a chicken.</title>
        <authorList>
            <person name="Maki J."/>
            <person name="Looft T."/>
        </authorList>
    </citation>
    <scope>NUCLEOTIDE SEQUENCE [LARGE SCALE GENOMIC DNA]</scope>
    <source>
        <strain evidence="6 7">AJH120</strain>
    </source>
</reference>
<keyword evidence="3" id="KW-0663">Pyridoxal phosphate</keyword>
<comment type="similarity">
    <text evidence="2">Belongs to the ACC deaminase/D-cysteine desulfhydrase family.</text>
</comment>
<evidence type="ECO:0000313" key="7">
    <source>
        <dbReference type="Proteomes" id="UP000254337"/>
    </source>
</evidence>
<dbReference type="PANTHER" id="PTHR43780:SF2">
    <property type="entry name" value="1-AMINOCYCLOPROPANE-1-CARBOXYLATE DEAMINASE-RELATED"/>
    <property type="match status" value="1"/>
</dbReference>
<dbReference type="EMBL" id="CP029462">
    <property type="protein sequence ID" value="AXL21427.1"/>
    <property type="molecule type" value="Genomic_DNA"/>
</dbReference>
<feature type="active site" description="Nucleophile" evidence="4">
    <location>
        <position position="75"/>
    </location>
</feature>
<feature type="domain" description="Tryptophan synthase beta chain-like PALP" evidence="5">
    <location>
        <begin position="11"/>
        <end position="311"/>
    </location>
</feature>
<keyword evidence="7" id="KW-1185">Reference proteome</keyword>
<dbReference type="GO" id="GO:1901605">
    <property type="term" value="P:alpha-amino acid metabolic process"/>
    <property type="evidence" value="ECO:0007669"/>
    <property type="project" value="UniProtKB-ARBA"/>
</dbReference>
<evidence type="ECO:0000256" key="2">
    <source>
        <dbReference type="ARBA" id="ARBA00008639"/>
    </source>
</evidence>
<dbReference type="GO" id="GO:0019148">
    <property type="term" value="F:D-cysteine desulfhydrase activity"/>
    <property type="evidence" value="ECO:0007669"/>
    <property type="project" value="TreeGrafter"/>
</dbReference>
<evidence type="ECO:0000256" key="1">
    <source>
        <dbReference type="ARBA" id="ARBA00001933"/>
    </source>
</evidence>
<dbReference type="KEGG" id="meg:DKB62_07550"/>
<dbReference type="AlphaFoldDB" id="A0A346AZY4"/>
<accession>A0A346AZY4</accession>
<comment type="cofactor">
    <cofactor evidence="1">
        <name>pyridoxal 5'-phosphate</name>
        <dbReference type="ChEBI" id="CHEBI:597326"/>
    </cofactor>
</comment>
<dbReference type="InterPro" id="IPR027278">
    <property type="entry name" value="ACCD_DCysDesulf"/>
</dbReference>
<dbReference type="Proteomes" id="UP000254337">
    <property type="component" value="Chromosome"/>
</dbReference>
<dbReference type="Gene3D" id="3.40.50.1100">
    <property type="match status" value="2"/>
</dbReference>
<gene>
    <name evidence="6" type="ORF">DKB62_07550</name>
</gene>
<evidence type="ECO:0000259" key="5">
    <source>
        <dbReference type="Pfam" id="PF00291"/>
    </source>
</evidence>
<protein>
    <submittedName>
        <fullName evidence="6">1-aminocyclopropane-1-carboxylate deaminase</fullName>
    </submittedName>
</protein>
<evidence type="ECO:0000313" key="6">
    <source>
        <dbReference type="EMBL" id="AXL21427.1"/>
    </source>
</evidence>
<dbReference type="RefSeq" id="WP_107195345.1">
    <property type="nucleotide sequence ID" value="NZ_CP029462.1"/>
</dbReference>
<dbReference type="SUPFAM" id="SSF53686">
    <property type="entry name" value="Tryptophan synthase beta subunit-like PLP-dependent enzymes"/>
    <property type="match status" value="1"/>
</dbReference>
<organism evidence="6 7">
    <name type="scientific">Megasphaera stantonii</name>
    <dbReference type="NCBI Taxonomy" id="2144175"/>
    <lineage>
        <taxon>Bacteria</taxon>
        <taxon>Bacillati</taxon>
        <taxon>Bacillota</taxon>
        <taxon>Negativicutes</taxon>
        <taxon>Veillonellales</taxon>
        <taxon>Veillonellaceae</taxon>
        <taxon>Megasphaera</taxon>
    </lineage>
</organism>